<dbReference type="SUPFAM" id="SSF69118">
    <property type="entry name" value="AhpD-like"/>
    <property type="match status" value="1"/>
</dbReference>
<gene>
    <name evidence="3" type="ORF">Q0590_23430</name>
</gene>
<feature type="chain" id="PRO_5046705854" evidence="1">
    <location>
        <begin position="25"/>
        <end position="245"/>
    </location>
</feature>
<feature type="signal peptide" evidence="1">
    <location>
        <begin position="1"/>
        <end position="24"/>
    </location>
</feature>
<protein>
    <submittedName>
        <fullName evidence="3">Carboxymuconolactone decarboxylase family protein</fullName>
    </submittedName>
</protein>
<dbReference type="Gene3D" id="1.20.1290.10">
    <property type="entry name" value="AhpD-like"/>
    <property type="match status" value="1"/>
</dbReference>
<dbReference type="InterPro" id="IPR029032">
    <property type="entry name" value="AhpD-like"/>
</dbReference>
<evidence type="ECO:0000256" key="1">
    <source>
        <dbReference type="SAM" id="SignalP"/>
    </source>
</evidence>
<dbReference type="PANTHER" id="PTHR33570">
    <property type="entry name" value="4-CARBOXYMUCONOLACTONE DECARBOXYLASE FAMILY PROTEIN"/>
    <property type="match status" value="1"/>
</dbReference>
<dbReference type="InterPro" id="IPR052512">
    <property type="entry name" value="4CMD/NDH-1_regulator"/>
</dbReference>
<accession>A0ABT8RAX6</accession>
<dbReference type="Proteomes" id="UP001168528">
    <property type="component" value="Unassembled WGS sequence"/>
</dbReference>
<keyword evidence="1" id="KW-0732">Signal</keyword>
<keyword evidence="4" id="KW-1185">Reference proteome</keyword>
<proteinExistence type="predicted"/>
<organism evidence="3 4">
    <name type="scientific">Rhodocytophaga aerolata</name>
    <dbReference type="NCBI Taxonomy" id="455078"/>
    <lineage>
        <taxon>Bacteria</taxon>
        <taxon>Pseudomonadati</taxon>
        <taxon>Bacteroidota</taxon>
        <taxon>Cytophagia</taxon>
        <taxon>Cytophagales</taxon>
        <taxon>Rhodocytophagaceae</taxon>
        <taxon>Rhodocytophaga</taxon>
    </lineage>
</organism>
<evidence type="ECO:0000313" key="4">
    <source>
        <dbReference type="Proteomes" id="UP001168528"/>
    </source>
</evidence>
<dbReference type="EMBL" id="JAUKPO010000017">
    <property type="protein sequence ID" value="MDO1449249.1"/>
    <property type="molecule type" value="Genomic_DNA"/>
</dbReference>
<dbReference type="RefSeq" id="WP_302040050.1">
    <property type="nucleotide sequence ID" value="NZ_JAUKPO010000017.1"/>
</dbReference>
<sequence>MKEFQYYLFLTMALLLYSSNTMQAQNNAGGNQGLQPRQQHIVTISSFTAKGDGQRLKKALNDGLDAGLTINECKEVLVHLYAYCGFPRSISGLNTLINLVEERKAKGVQDKVGKEATPIEEEGNKYERGKKVLETLTGRPEEGPKTGYAAFSPEIEVFLKEHLFADLFSRDVLSYADREVATISALINLGGVEPMMQGHMGIALHIGITESGLKQILSLIESNGGKKEADAGRQVLSTVLTTRGR</sequence>
<reference evidence="3" key="1">
    <citation type="submission" date="2023-07" db="EMBL/GenBank/DDBJ databases">
        <title>The genome sequence of Rhodocytophaga aerolata KACC 12507.</title>
        <authorList>
            <person name="Zhang X."/>
        </authorList>
    </citation>
    <scope>NUCLEOTIDE SEQUENCE</scope>
    <source>
        <strain evidence="3">KACC 12507</strain>
    </source>
</reference>
<dbReference type="Pfam" id="PF02627">
    <property type="entry name" value="CMD"/>
    <property type="match status" value="1"/>
</dbReference>
<name>A0ABT8RAX6_9BACT</name>
<feature type="domain" description="Carboxymuconolactone decarboxylase-like" evidence="2">
    <location>
        <begin position="27"/>
        <end position="92"/>
    </location>
</feature>
<evidence type="ECO:0000259" key="2">
    <source>
        <dbReference type="Pfam" id="PF02627"/>
    </source>
</evidence>
<dbReference type="InterPro" id="IPR003779">
    <property type="entry name" value="CMD-like"/>
</dbReference>
<comment type="caution">
    <text evidence="3">The sequence shown here is derived from an EMBL/GenBank/DDBJ whole genome shotgun (WGS) entry which is preliminary data.</text>
</comment>
<dbReference type="PANTHER" id="PTHR33570:SF2">
    <property type="entry name" value="CARBOXYMUCONOLACTONE DECARBOXYLASE-LIKE DOMAIN-CONTAINING PROTEIN"/>
    <property type="match status" value="1"/>
</dbReference>
<evidence type="ECO:0000313" key="3">
    <source>
        <dbReference type="EMBL" id="MDO1449249.1"/>
    </source>
</evidence>